<dbReference type="Gene3D" id="2.60.40.2230">
    <property type="entry name" value="Uncharacterised protein YcnI-like PF07987, DUF1775"/>
    <property type="match status" value="1"/>
</dbReference>
<evidence type="ECO:0000313" key="5">
    <source>
        <dbReference type="EMBL" id="XCM78214.1"/>
    </source>
</evidence>
<dbReference type="Pfam" id="PF07987">
    <property type="entry name" value="DUF1775"/>
    <property type="match status" value="1"/>
</dbReference>
<reference evidence="5" key="1">
    <citation type="submission" date="2024-06" db="EMBL/GenBank/DDBJ databases">
        <title>The genome sequences of Kitasatospora sp. strain HUAS MG31.</title>
        <authorList>
            <person name="Mo P."/>
        </authorList>
    </citation>
    <scope>NUCLEOTIDE SEQUENCE</scope>
    <source>
        <strain evidence="5">HUAS MG31</strain>
    </source>
</reference>
<feature type="compositionally biased region" description="Low complexity" evidence="1">
    <location>
        <begin position="192"/>
        <end position="207"/>
    </location>
</feature>
<organism evidence="5">
    <name type="scientific">Kitasatospora camelliae</name>
    <dbReference type="NCBI Taxonomy" id="3156397"/>
    <lineage>
        <taxon>Bacteria</taxon>
        <taxon>Bacillati</taxon>
        <taxon>Actinomycetota</taxon>
        <taxon>Actinomycetes</taxon>
        <taxon>Kitasatosporales</taxon>
        <taxon>Streptomycetaceae</taxon>
        <taxon>Kitasatospora</taxon>
    </lineage>
</organism>
<dbReference type="AlphaFoldDB" id="A0AAU8JSS6"/>
<feature type="transmembrane region" description="Helical" evidence="2">
    <location>
        <begin position="217"/>
        <end position="237"/>
    </location>
</feature>
<dbReference type="EMBL" id="CP159872">
    <property type="protein sequence ID" value="XCM78214.1"/>
    <property type="molecule type" value="Genomic_DNA"/>
</dbReference>
<accession>A0AAU8JSS6</accession>
<protein>
    <submittedName>
        <fullName evidence="5">DUF1775 domain-containing protein</fullName>
    </submittedName>
</protein>
<dbReference type="InterPro" id="IPR012533">
    <property type="entry name" value="YcnI-copper_dom"/>
</dbReference>
<dbReference type="RefSeq" id="WP_354637957.1">
    <property type="nucleotide sequence ID" value="NZ_CP159872.1"/>
</dbReference>
<feature type="domain" description="YncI copper-binding" evidence="4">
    <location>
        <begin position="97"/>
        <end position="157"/>
    </location>
</feature>
<keyword evidence="3" id="KW-0732">Signal</keyword>
<feature type="compositionally biased region" description="Low complexity" evidence="1">
    <location>
        <begin position="159"/>
        <end position="184"/>
    </location>
</feature>
<dbReference type="InterPro" id="IPR038507">
    <property type="entry name" value="YcnI-like_sf"/>
</dbReference>
<gene>
    <name evidence="5" type="ORF">ABWK59_04310</name>
</gene>
<feature type="chain" id="PRO_5043997894" evidence="3">
    <location>
        <begin position="30"/>
        <end position="246"/>
    </location>
</feature>
<proteinExistence type="predicted"/>
<dbReference type="KEGG" id="kcm:ABWK59_04310"/>
<feature type="signal peptide" evidence="3">
    <location>
        <begin position="1"/>
        <end position="29"/>
    </location>
</feature>
<evidence type="ECO:0000259" key="4">
    <source>
        <dbReference type="Pfam" id="PF07987"/>
    </source>
</evidence>
<evidence type="ECO:0000256" key="3">
    <source>
        <dbReference type="SAM" id="SignalP"/>
    </source>
</evidence>
<evidence type="ECO:0000256" key="1">
    <source>
        <dbReference type="SAM" id="MobiDB-lite"/>
    </source>
</evidence>
<sequence length="246" mass="24255">MTPSRLLGRAAAIAVVAAGFLAPAVPALAHVEVEAQPARALVTEAAVTFTGEAESQTAGIAEVRVVLPEGIAPGDVTLARAPQGWTLTATADGYTVGGPALDSGEDAVHTITVRQLPNAPQLVFKTVETYGDGRVDRWIELPQNGATPEHPAPVLALAPAAPGATPLPLTASASGPAPDASPQATPSPSPHSPQATPSPSSASSAPASGGGGGGSPAVPLAVAAAIVVVAAAGARWWRRSRGSAGR</sequence>
<name>A0AAU8JSS6_9ACTN</name>
<keyword evidence="2" id="KW-0472">Membrane</keyword>
<feature type="region of interest" description="Disordered" evidence="1">
    <location>
        <begin position="159"/>
        <end position="217"/>
    </location>
</feature>
<keyword evidence="2" id="KW-0812">Transmembrane</keyword>
<evidence type="ECO:0000256" key="2">
    <source>
        <dbReference type="SAM" id="Phobius"/>
    </source>
</evidence>
<keyword evidence="2" id="KW-1133">Transmembrane helix</keyword>